<dbReference type="EMBL" id="CABFNH010000016">
    <property type="protein sequence ID" value="VTZ90946.1"/>
    <property type="molecule type" value="Genomic_DNA"/>
</dbReference>
<dbReference type="RefSeq" id="WP_143113134.1">
    <property type="nucleotide sequence ID" value="NZ_CABFNH010000016.1"/>
</dbReference>
<name>A0A508YU44_LIMMU</name>
<dbReference type="AlphaFoldDB" id="A0A508YU44"/>
<evidence type="ECO:0000313" key="3">
    <source>
        <dbReference type="Proteomes" id="UP000365705"/>
    </source>
</evidence>
<keyword evidence="1" id="KW-1133">Transmembrane helix</keyword>
<keyword evidence="1" id="KW-0472">Membrane</keyword>
<accession>A0A508YU44</accession>
<evidence type="ECO:0000313" key="2">
    <source>
        <dbReference type="EMBL" id="VTZ90946.1"/>
    </source>
</evidence>
<evidence type="ECO:0000256" key="1">
    <source>
        <dbReference type="SAM" id="Phobius"/>
    </source>
</evidence>
<reference evidence="2 3" key="1">
    <citation type="submission" date="2019-06" db="EMBL/GenBank/DDBJ databases">
        <authorList>
            <person name="Rodrigo-Torres L."/>
            <person name="Arahal R. D."/>
            <person name="Lucena T."/>
        </authorList>
    </citation>
    <scope>NUCLEOTIDE SEQUENCE [LARGE SCALE GENOMIC DNA]</scope>
    <source>
        <strain evidence="2 3">INIA P508</strain>
    </source>
</reference>
<proteinExistence type="predicted"/>
<organism evidence="2 3">
    <name type="scientific">Limosilactobacillus mucosae</name>
    <name type="common">Lactobacillus mucosae</name>
    <dbReference type="NCBI Taxonomy" id="97478"/>
    <lineage>
        <taxon>Bacteria</taxon>
        <taxon>Bacillati</taxon>
        <taxon>Bacillota</taxon>
        <taxon>Bacilli</taxon>
        <taxon>Lactobacillales</taxon>
        <taxon>Lactobacillaceae</taxon>
        <taxon>Limosilactobacillus</taxon>
    </lineage>
</organism>
<keyword evidence="1" id="KW-0812">Transmembrane</keyword>
<dbReference type="Proteomes" id="UP000365705">
    <property type="component" value="Unassembled WGS sequence"/>
</dbReference>
<feature type="transmembrane region" description="Helical" evidence="1">
    <location>
        <begin position="15"/>
        <end position="34"/>
    </location>
</feature>
<protein>
    <submittedName>
        <fullName evidence="2">Uncharacterized protein</fullName>
    </submittedName>
</protein>
<sequence length="149" mass="17239">MRWNNNRQIGQNYRAMIRLMFAVAIIVAVIMAIFDDHPDPDPTILQSRTTHLKRSLNQNLDHDQYIKIDVSERRILLKTSAQNLTDQQLKSQLDQLTNQISTLQKAAQTHLPIYVQNPHGQIIAQIKTDHRGWYRSQKGLKVKAVFGTQ</sequence>
<gene>
    <name evidence="2" type="ORF">LMUP508_01335</name>
</gene>